<evidence type="ECO:0000256" key="3">
    <source>
        <dbReference type="ARBA" id="ARBA00021717"/>
    </source>
</evidence>
<dbReference type="STRING" id="1120996.SAMN02746066_00258"/>
<dbReference type="Proteomes" id="UP000184038">
    <property type="component" value="Unassembled WGS sequence"/>
</dbReference>
<feature type="transmembrane region" description="Helical" evidence="10">
    <location>
        <begin position="12"/>
        <end position="31"/>
    </location>
</feature>
<evidence type="ECO:0000313" key="11">
    <source>
        <dbReference type="EMBL" id="SHL96360.1"/>
    </source>
</evidence>
<organism evidence="11 12">
    <name type="scientific">Anaerosporobacter mobilis DSM 15930</name>
    <dbReference type="NCBI Taxonomy" id="1120996"/>
    <lineage>
        <taxon>Bacteria</taxon>
        <taxon>Bacillati</taxon>
        <taxon>Bacillota</taxon>
        <taxon>Clostridia</taxon>
        <taxon>Lachnospirales</taxon>
        <taxon>Lachnospiraceae</taxon>
        <taxon>Anaerosporobacter</taxon>
    </lineage>
</organism>
<accession>A0A1M7EXE2</accession>
<evidence type="ECO:0000256" key="2">
    <source>
        <dbReference type="ARBA" id="ARBA00009772"/>
    </source>
</evidence>
<protein>
    <recommendedName>
        <fullName evidence="3 9">Flagellar biosynthetic protein FliR</fullName>
    </recommendedName>
</protein>
<keyword evidence="11" id="KW-0969">Cilium</keyword>
<evidence type="ECO:0000256" key="7">
    <source>
        <dbReference type="ARBA" id="ARBA00023136"/>
    </source>
</evidence>
<keyword evidence="12" id="KW-1185">Reference proteome</keyword>
<name>A0A1M7EXE2_9FIRM</name>
<dbReference type="Pfam" id="PF01311">
    <property type="entry name" value="Bac_export_1"/>
    <property type="match status" value="1"/>
</dbReference>
<feature type="transmembrane region" description="Helical" evidence="10">
    <location>
        <begin position="184"/>
        <end position="206"/>
    </location>
</feature>
<dbReference type="InterPro" id="IPR006303">
    <property type="entry name" value="FliR"/>
</dbReference>
<keyword evidence="7 10" id="KW-0472">Membrane</keyword>
<evidence type="ECO:0000256" key="5">
    <source>
        <dbReference type="ARBA" id="ARBA00022692"/>
    </source>
</evidence>
<feature type="transmembrane region" description="Helical" evidence="10">
    <location>
        <begin position="76"/>
        <end position="96"/>
    </location>
</feature>
<reference evidence="11 12" key="1">
    <citation type="submission" date="2016-11" db="EMBL/GenBank/DDBJ databases">
        <authorList>
            <person name="Jaros S."/>
            <person name="Januszkiewicz K."/>
            <person name="Wedrychowicz H."/>
        </authorList>
    </citation>
    <scope>NUCLEOTIDE SEQUENCE [LARGE SCALE GENOMIC DNA]</scope>
    <source>
        <strain evidence="11 12">DSM 15930</strain>
    </source>
</reference>
<dbReference type="PRINTS" id="PR00953">
    <property type="entry name" value="TYPE3IMRPROT"/>
</dbReference>
<dbReference type="GO" id="GO:0006605">
    <property type="term" value="P:protein targeting"/>
    <property type="evidence" value="ECO:0007669"/>
    <property type="project" value="UniProtKB-UniRule"/>
</dbReference>
<evidence type="ECO:0000256" key="9">
    <source>
        <dbReference type="NCBIfam" id="TIGR01400"/>
    </source>
</evidence>
<comment type="similarity">
    <text evidence="2 10">Belongs to the FliR/MopE/SpaR family.</text>
</comment>
<evidence type="ECO:0000256" key="8">
    <source>
        <dbReference type="ARBA" id="ARBA00023143"/>
    </source>
</evidence>
<dbReference type="PANTHER" id="PTHR30065:SF1">
    <property type="entry name" value="SURFACE PRESENTATION OF ANTIGENS PROTEIN SPAR"/>
    <property type="match status" value="1"/>
</dbReference>
<evidence type="ECO:0000313" key="12">
    <source>
        <dbReference type="Proteomes" id="UP000184038"/>
    </source>
</evidence>
<evidence type="ECO:0000256" key="1">
    <source>
        <dbReference type="ARBA" id="ARBA00002578"/>
    </source>
</evidence>
<dbReference type="AlphaFoldDB" id="A0A1M7EXE2"/>
<evidence type="ECO:0000256" key="4">
    <source>
        <dbReference type="ARBA" id="ARBA00022475"/>
    </source>
</evidence>
<feature type="transmembrane region" description="Helical" evidence="10">
    <location>
        <begin position="43"/>
        <end position="70"/>
    </location>
</feature>
<dbReference type="GO" id="GO:0005886">
    <property type="term" value="C:plasma membrane"/>
    <property type="evidence" value="ECO:0007669"/>
    <property type="project" value="UniProtKB-SubCell"/>
</dbReference>
<dbReference type="OrthoDB" id="9807748at2"/>
<evidence type="ECO:0000256" key="6">
    <source>
        <dbReference type="ARBA" id="ARBA00022989"/>
    </source>
</evidence>
<keyword evidence="6 10" id="KW-1133">Transmembrane helix</keyword>
<gene>
    <name evidence="11" type="ORF">SAMN02746066_00258</name>
</gene>
<comment type="function">
    <text evidence="1 10">Role in flagellar biosynthesis.</text>
</comment>
<keyword evidence="11" id="KW-0966">Cell projection</keyword>
<dbReference type="PANTHER" id="PTHR30065">
    <property type="entry name" value="FLAGELLAR BIOSYNTHETIC PROTEIN FLIR"/>
    <property type="match status" value="1"/>
</dbReference>
<dbReference type="GO" id="GO:0044780">
    <property type="term" value="P:bacterial-type flagellum assembly"/>
    <property type="evidence" value="ECO:0007669"/>
    <property type="project" value="UniProtKB-UniRule"/>
</dbReference>
<keyword evidence="5 10" id="KW-0812">Transmembrane</keyword>
<evidence type="ECO:0000256" key="10">
    <source>
        <dbReference type="RuleBase" id="RU362071"/>
    </source>
</evidence>
<dbReference type="InterPro" id="IPR002010">
    <property type="entry name" value="T3SS_IM_R"/>
</dbReference>
<sequence length="258" mass="28927">MNVDLAVEDIEVFLLILVRISGFVYTAPFLSQNSVPRKVKIGLSAFMALVIFSSVKGIQLEYVGIIDYAILVTKELITGILIGFSANMCVFVLSFAGQMIDMEIGFSMVTQFDPTSRMQTTITSNFYTYLVMLIMLLSDMHLHLIKAIMDTFNLIPIGHTVFNSGLYDGAIKFITDYFIIGFRIILPVFASLLVVNIVLGILAKVAPQMNMFVIGMQLKVFVGLFVLFFVIGLMPQVADFIFSEMKYMIQMIVKNLIE</sequence>
<keyword evidence="8 10" id="KW-0975">Bacterial flagellum</keyword>
<dbReference type="NCBIfam" id="TIGR01400">
    <property type="entry name" value="fliR"/>
    <property type="match status" value="1"/>
</dbReference>
<keyword evidence="4 10" id="KW-1003">Cell membrane</keyword>
<comment type="subcellular location">
    <subcellularLocation>
        <location evidence="10">Cell membrane</location>
        <topology evidence="10">Multi-pass membrane protein</topology>
    </subcellularLocation>
    <subcellularLocation>
        <location evidence="10">Bacterial flagellum basal body</location>
    </subcellularLocation>
</comment>
<feature type="transmembrane region" description="Helical" evidence="10">
    <location>
        <begin position="218"/>
        <end position="238"/>
    </location>
</feature>
<dbReference type="RefSeq" id="WP_073281938.1">
    <property type="nucleotide sequence ID" value="NZ_FRCP01000005.1"/>
</dbReference>
<dbReference type="EMBL" id="FRCP01000005">
    <property type="protein sequence ID" value="SHL96360.1"/>
    <property type="molecule type" value="Genomic_DNA"/>
</dbReference>
<dbReference type="GO" id="GO:0009425">
    <property type="term" value="C:bacterial-type flagellum basal body"/>
    <property type="evidence" value="ECO:0007669"/>
    <property type="project" value="UniProtKB-SubCell"/>
</dbReference>
<feature type="transmembrane region" description="Helical" evidence="10">
    <location>
        <begin position="126"/>
        <end position="145"/>
    </location>
</feature>
<keyword evidence="11" id="KW-0282">Flagellum</keyword>
<proteinExistence type="inferred from homology"/>